<sequence length="181" mass="21254">MNSITKSILTSSAIVVLSQLGHSIHSFLFSTPNIEVFLETQGYTPLFNAKLNNFSKWKRNYQIYKNELVKIIPEIKENDENGGFILKQWCRVKLNQEFIGKNYSYFDLTKKYCTLNIQNAILEEEGVRTIDEISIDKGKQLFSNYERVLQECKDKFRFPYIPNNKPIFTETKKDCSTKNWL</sequence>
<organism evidence="1 2">
    <name type="scientific">Candidatus Mycoplasma haematobovis</name>
    <dbReference type="NCBI Taxonomy" id="432608"/>
    <lineage>
        <taxon>Bacteria</taxon>
        <taxon>Bacillati</taxon>
        <taxon>Mycoplasmatota</taxon>
        <taxon>Mollicutes</taxon>
        <taxon>Mycoplasmataceae</taxon>
        <taxon>Mycoplasma</taxon>
    </lineage>
</organism>
<keyword evidence="2" id="KW-1185">Reference proteome</keyword>
<dbReference type="EMBL" id="LWUJ01000010">
    <property type="protein sequence ID" value="OAL10642.1"/>
    <property type="molecule type" value="Genomic_DNA"/>
</dbReference>
<comment type="caution">
    <text evidence="1">The sequence shown here is derived from an EMBL/GenBank/DDBJ whole genome shotgun (WGS) entry which is preliminary data.</text>
</comment>
<proteinExistence type="predicted"/>
<dbReference type="AlphaFoldDB" id="A0A1A9QDG6"/>
<dbReference type="RefSeq" id="WP_187149878.1">
    <property type="nucleotide sequence ID" value="NZ_LWUJ01000010.1"/>
</dbReference>
<reference evidence="2" key="1">
    <citation type="submission" date="2016-04" db="EMBL/GenBank/DDBJ databases">
        <authorList>
            <person name="Quiroz-Castaneda R.E."/>
            <person name="Martinez-Ocampo F."/>
        </authorList>
    </citation>
    <scope>NUCLEOTIDE SEQUENCE [LARGE SCALE GENOMIC DNA]</scope>
    <source>
        <strain evidence="2">INIFAP01</strain>
    </source>
</reference>
<evidence type="ECO:0000313" key="1">
    <source>
        <dbReference type="EMBL" id="OAL10642.1"/>
    </source>
</evidence>
<accession>A0A1A9QDG6</accession>
<gene>
    <name evidence="1" type="ORF">A6V39_01060</name>
</gene>
<evidence type="ECO:0000313" key="2">
    <source>
        <dbReference type="Proteomes" id="UP000077623"/>
    </source>
</evidence>
<name>A0A1A9QDG6_9MOLU</name>
<dbReference type="Proteomes" id="UP000077623">
    <property type="component" value="Unassembled WGS sequence"/>
</dbReference>
<protein>
    <submittedName>
        <fullName evidence="1">Uncharacterized protein</fullName>
    </submittedName>
</protein>